<keyword evidence="11" id="KW-1185">Reference proteome</keyword>
<dbReference type="InterPro" id="IPR000923">
    <property type="entry name" value="BlueCu_1"/>
</dbReference>
<accession>A0ABW2MZY0</accession>
<dbReference type="InterPro" id="IPR002355">
    <property type="entry name" value="Cu_oxidase_Cu_BS"/>
</dbReference>
<evidence type="ECO:0000259" key="9">
    <source>
        <dbReference type="Pfam" id="PF07732"/>
    </source>
</evidence>
<dbReference type="RefSeq" id="WP_255891856.1">
    <property type="nucleotide sequence ID" value="NZ_JAFMZM010000005.1"/>
</dbReference>
<evidence type="ECO:0000256" key="2">
    <source>
        <dbReference type="ARBA" id="ARBA00022723"/>
    </source>
</evidence>
<feature type="region of interest" description="Disordered" evidence="5">
    <location>
        <begin position="218"/>
        <end position="245"/>
    </location>
</feature>
<evidence type="ECO:0000256" key="3">
    <source>
        <dbReference type="ARBA" id="ARBA00023002"/>
    </source>
</evidence>
<proteinExistence type="inferred from homology"/>
<dbReference type="PROSITE" id="PS00080">
    <property type="entry name" value="MULTICOPPER_OXIDASE2"/>
    <property type="match status" value="1"/>
</dbReference>
<dbReference type="Gene3D" id="2.60.40.420">
    <property type="entry name" value="Cupredoxins - blue copper proteins"/>
    <property type="match status" value="4"/>
</dbReference>
<evidence type="ECO:0000259" key="8">
    <source>
        <dbReference type="Pfam" id="PF07731"/>
    </source>
</evidence>
<dbReference type="InterPro" id="IPR011706">
    <property type="entry name" value="Cu-oxidase_C"/>
</dbReference>
<evidence type="ECO:0000259" key="7">
    <source>
        <dbReference type="Pfam" id="PF00127"/>
    </source>
</evidence>
<dbReference type="SUPFAM" id="SSF49503">
    <property type="entry name" value="Cupredoxins"/>
    <property type="match status" value="4"/>
</dbReference>
<dbReference type="InterPro" id="IPR008972">
    <property type="entry name" value="Cupredoxin"/>
</dbReference>
<feature type="chain" id="PRO_5045928932" evidence="6">
    <location>
        <begin position="34"/>
        <end position="615"/>
    </location>
</feature>
<evidence type="ECO:0000256" key="4">
    <source>
        <dbReference type="ARBA" id="ARBA00023008"/>
    </source>
</evidence>
<dbReference type="PANTHER" id="PTHR48267">
    <property type="entry name" value="CUPREDOXIN SUPERFAMILY PROTEIN"/>
    <property type="match status" value="1"/>
</dbReference>
<protein>
    <submittedName>
        <fullName evidence="10">Multicopper oxidase domain-containing protein</fullName>
    </submittedName>
</protein>
<keyword evidence="6" id="KW-0732">Signal</keyword>
<feature type="domain" description="Plastocyanin-like" evidence="8">
    <location>
        <begin position="501"/>
        <end position="614"/>
    </location>
</feature>
<dbReference type="Proteomes" id="UP001596524">
    <property type="component" value="Unassembled WGS sequence"/>
</dbReference>
<evidence type="ECO:0000256" key="1">
    <source>
        <dbReference type="ARBA" id="ARBA00010609"/>
    </source>
</evidence>
<name>A0ABW2MZY0_9ACTN</name>
<dbReference type="InterPro" id="IPR045087">
    <property type="entry name" value="Cu-oxidase_fam"/>
</dbReference>
<feature type="domain" description="Plastocyanin-like" evidence="9">
    <location>
        <begin position="176"/>
        <end position="292"/>
    </location>
</feature>
<reference evidence="11" key="1">
    <citation type="journal article" date="2019" name="Int. J. Syst. Evol. Microbiol.">
        <title>The Global Catalogue of Microorganisms (GCM) 10K type strain sequencing project: providing services to taxonomists for standard genome sequencing and annotation.</title>
        <authorList>
            <consortium name="The Broad Institute Genomics Platform"/>
            <consortium name="The Broad Institute Genome Sequencing Center for Infectious Disease"/>
            <person name="Wu L."/>
            <person name="Ma J."/>
        </authorList>
    </citation>
    <scope>NUCLEOTIDE SEQUENCE [LARGE SCALE GENOMIC DNA]</scope>
    <source>
        <strain evidence="11">FCH27</strain>
    </source>
</reference>
<dbReference type="Pfam" id="PF07732">
    <property type="entry name" value="Cu-oxidase_3"/>
    <property type="match status" value="1"/>
</dbReference>
<evidence type="ECO:0000256" key="5">
    <source>
        <dbReference type="SAM" id="MobiDB-lite"/>
    </source>
</evidence>
<dbReference type="Pfam" id="PF07731">
    <property type="entry name" value="Cu-oxidase_2"/>
    <property type="match status" value="1"/>
</dbReference>
<dbReference type="InterPro" id="IPR011707">
    <property type="entry name" value="Cu-oxidase-like_N"/>
</dbReference>
<evidence type="ECO:0000256" key="6">
    <source>
        <dbReference type="SAM" id="SignalP"/>
    </source>
</evidence>
<comment type="caution">
    <text evidence="10">The sequence shown here is derived from an EMBL/GenBank/DDBJ whole genome shotgun (WGS) entry which is preliminary data.</text>
</comment>
<organism evidence="10 11">
    <name type="scientific">Nocardioides astragali</name>
    <dbReference type="NCBI Taxonomy" id="1776736"/>
    <lineage>
        <taxon>Bacteria</taxon>
        <taxon>Bacillati</taxon>
        <taxon>Actinomycetota</taxon>
        <taxon>Actinomycetes</taxon>
        <taxon>Propionibacteriales</taxon>
        <taxon>Nocardioidaceae</taxon>
        <taxon>Nocardioides</taxon>
    </lineage>
</organism>
<evidence type="ECO:0000313" key="10">
    <source>
        <dbReference type="EMBL" id="MFC7360599.1"/>
    </source>
</evidence>
<sequence>MRRFVAHRRWAPAVAVVLCAAAFVAYDVGPAHDARPAWAEPVRNATIVIDQGATRKGFATPEVTVSGGGEVTVVNLDSMDHTVTSVADGPDGLPVFDVRVKAGTTATVPGVAALAAGEWAFYCKFHPSMRGVLTVVGGGGGVEPERPSFEQPLVVPPTKRGADIRLVMRRSLVRTMPDGPRTSMWTYDGTYPGPTIRRRGGQGTKVTFVNRLPRAAGSMSTHLHGDHHEPQHDGQPTTHLIRPGRSRTYDYPLTVDGRPEPGSFFWYHDHRMDRTARNNWRGLQGMFIVTDPPTPGLRLPTGARDVPLMISERSFRADNQLTDPFAHGPRMVGHHGEMAWVGPHAPPDDATVGDTVLVNGRHAPYLGVSATRYRLRLLNSSPFSSYNLTLSDGRPFLQIGTGSGLLPRATVRTSVLLGPAQRADVIVDFSGATGRRLVLESVPAAPGLTGDDARETAVMEFRVGARARDTSRLPARLPSPKLVSPVPTRVARTWTFGLDGNDRHGTFWSINGRAFDPERVDHRARLGTVERWRFRNTSDVTHYVHIHAQQWRTLRRDGKAPPPWERGLEDTWRLEPGEEVEVAARFTDYTGAFMIHCHMLDHEDHGMMARFDVMP</sequence>
<feature type="signal peptide" evidence="6">
    <location>
        <begin position="1"/>
        <end position="33"/>
    </location>
</feature>
<keyword evidence="2" id="KW-0479">Metal-binding</keyword>
<feature type="compositionally biased region" description="Basic and acidic residues" evidence="5">
    <location>
        <begin position="223"/>
        <end position="232"/>
    </location>
</feature>
<keyword evidence="3" id="KW-0560">Oxidoreductase</keyword>
<feature type="domain" description="Blue (type 1) copper" evidence="7">
    <location>
        <begin position="57"/>
        <end position="135"/>
    </location>
</feature>
<dbReference type="EMBL" id="JBHTCH010000012">
    <property type="protein sequence ID" value="MFC7360599.1"/>
    <property type="molecule type" value="Genomic_DNA"/>
</dbReference>
<gene>
    <name evidence="10" type="ORF">ACFQO6_09985</name>
</gene>
<comment type="similarity">
    <text evidence="1">Belongs to the multicopper oxidase family.</text>
</comment>
<dbReference type="Pfam" id="PF00127">
    <property type="entry name" value="Copper-bind"/>
    <property type="match status" value="1"/>
</dbReference>
<keyword evidence="4" id="KW-0186">Copper</keyword>
<dbReference type="PANTHER" id="PTHR48267:SF1">
    <property type="entry name" value="BILIRUBIN OXIDASE"/>
    <property type="match status" value="1"/>
</dbReference>
<evidence type="ECO:0000313" key="11">
    <source>
        <dbReference type="Proteomes" id="UP001596524"/>
    </source>
</evidence>